<feature type="compositionally biased region" description="Basic residues" evidence="1">
    <location>
        <begin position="71"/>
        <end position="80"/>
    </location>
</feature>
<feature type="compositionally biased region" description="Basic residues" evidence="1">
    <location>
        <begin position="92"/>
        <end position="106"/>
    </location>
</feature>
<feature type="region of interest" description="Disordered" evidence="1">
    <location>
        <begin position="1"/>
        <end position="29"/>
    </location>
</feature>
<dbReference type="PANTHER" id="PTHR31721">
    <property type="entry name" value="OS06G0710300 PROTEIN"/>
    <property type="match status" value="1"/>
</dbReference>
<keyword evidence="4" id="KW-1185">Reference proteome</keyword>
<evidence type="ECO:0000256" key="1">
    <source>
        <dbReference type="SAM" id="MobiDB-lite"/>
    </source>
</evidence>
<gene>
    <name evidence="3" type="ORF">CSSPJE1EN1_LOCUS18772</name>
</gene>
<feature type="transmembrane region" description="Helical" evidence="2">
    <location>
        <begin position="218"/>
        <end position="239"/>
    </location>
</feature>
<dbReference type="Proteomes" id="UP001497444">
    <property type="component" value="Chromosome 5"/>
</dbReference>
<keyword evidence="2" id="KW-0472">Membrane</keyword>
<sequence length="334" mass="36923">MEHDENAFISDVDGIVGHDEGPVDADPEETTLNPYILARNMRVAQLKQRLAEVEGSAQEFRHFMNSATMQGRKKTNKKSTQKVVDGRTLGHQSKKRSTRNAGKPHRHVVEEEGSSTSAASSERDTSCSSDYNSRAEESEGSELPVASSVMKEQNKAPSKRKPTPNTIFNFRFLTLLAIGGSLAGSLLCFLKGCGYVFESFNVHRFATGQILLKLVEAVDVYLFGTVLLIFGMGVYGLFISNVATDTAASDDRALQNTSLFGLFLLKRRPLWMRIGSLDELKTKLGHVIVMILLVKMYEKSKVVVITTSVDLLGYAISIFMSSTSLYVLHRLHHG</sequence>
<name>A0ABP0X2G0_9BRYO</name>
<evidence type="ECO:0000256" key="2">
    <source>
        <dbReference type="SAM" id="Phobius"/>
    </source>
</evidence>
<dbReference type="Pfam" id="PF03350">
    <property type="entry name" value="UPF0114"/>
    <property type="match status" value="1"/>
</dbReference>
<feature type="transmembrane region" description="Helical" evidence="2">
    <location>
        <begin position="172"/>
        <end position="197"/>
    </location>
</feature>
<feature type="transmembrane region" description="Helical" evidence="2">
    <location>
        <begin position="302"/>
        <end position="328"/>
    </location>
</feature>
<dbReference type="EMBL" id="OZ020100">
    <property type="protein sequence ID" value="CAK9273294.1"/>
    <property type="molecule type" value="Genomic_DNA"/>
</dbReference>
<reference evidence="3" key="1">
    <citation type="submission" date="2024-02" db="EMBL/GenBank/DDBJ databases">
        <authorList>
            <consortium name="ELIXIR-Norway"/>
            <consortium name="Elixir Norway"/>
        </authorList>
    </citation>
    <scope>NUCLEOTIDE SEQUENCE</scope>
</reference>
<evidence type="ECO:0000313" key="4">
    <source>
        <dbReference type="Proteomes" id="UP001497444"/>
    </source>
</evidence>
<keyword evidence="2" id="KW-0812">Transmembrane</keyword>
<evidence type="ECO:0008006" key="5">
    <source>
        <dbReference type="Google" id="ProtNLM"/>
    </source>
</evidence>
<dbReference type="PANTHER" id="PTHR31721:SF1">
    <property type="entry name" value="OS07G0656700 PROTEIN"/>
    <property type="match status" value="1"/>
</dbReference>
<accession>A0ABP0X2G0</accession>
<keyword evidence="2" id="KW-1133">Transmembrane helix</keyword>
<evidence type="ECO:0000313" key="3">
    <source>
        <dbReference type="EMBL" id="CAK9273294.1"/>
    </source>
</evidence>
<dbReference type="InterPro" id="IPR005134">
    <property type="entry name" value="UPF0114"/>
</dbReference>
<proteinExistence type="predicted"/>
<organism evidence="3 4">
    <name type="scientific">Sphagnum jensenii</name>
    <dbReference type="NCBI Taxonomy" id="128206"/>
    <lineage>
        <taxon>Eukaryota</taxon>
        <taxon>Viridiplantae</taxon>
        <taxon>Streptophyta</taxon>
        <taxon>Embryophyta</taxon>
        <taxon>Bryophyta</taxon>
        <taxon>Sphagnophytina</taxon>
        <taxon>Sphagnopsida</taxon>
        <taxon>Sphagnales</taxon>
        <taxon>Sphagnaceae</taxon>
        <taxon>Sphagnum</taxon>
    </lineage>
</organism>
<feature type="region of interest" description="Disordered" evidence="1">
    <location>
        <begin position="63"/>
        <end position="162"/>
    </location>
</feature>
<protein>
    <recommendedName>
        <fullName evidence="5">Reticulon-like protein</fullName>
    </recommendedName>
</protein>